<evidence type="ECO:0000313" key="2">
    <source>
        <dbReference type="Proteomes" id="UP000290932"/>
    </source>
</evidence>
<dbReference type="RefSeq" id="WP_174719409.1">
    <property type="nucleotide sequence ID" value="NZ_LHQS01000001.1"/>
</dbReference>
<name>A0A498H2K7_9EURY</name>
<dbReference type="OrthoDB" id="106340at2157"/>
<gene>
    <name evidence="1" type="ORF">ABH15_02490</name>
</gene>
<evidence type="ECO:0000313" key="1">
    <source>
        <dbReference type="EMBL" id="RXE57023.1"/>
    </source>
</evidence>
<reference evidence="1 2" key="1">
    <citation type="journal article" date="2015" name="Int. J. Syst. Evol. Microbiol.">
        <title>Methanoculleus taiwanensis sp. nov., a methanogen isolated from deep marine sediment at the deformation front area near Taiwan.</title>
        <authorList>
            <person name="Weng C.Y."/>
            <person name="Chen S.C."/>
            <person name="Lai M.C."/>
            <person name="Wu S.Y."/>
            <person name="Lin S."/>
            <person name="Yang T.F."/>
            <person name="Chen P.C."/>
        </authorList>
    </citation>
    <scope>NUCLEOTIDE SEQUENCE [LARGE SCALE GENOMIC DNA]</scope>
    <source>
        <strain evidence="1 2">CYW4</strain>
    </source>
</reference>
<protein>
    <submittedName>
        <fullName evidence="1">Uncharacterized protein</fullName>
    </submittedName>
</protein>
<comment type="caution">
    <text evidence="1">The sequence shown here is derived from an EMBL/GenBank/DDBJ whole genome shotgun (WGS) entry which is preliminary data.</text>
</comment>
<keyword evidence="2" id="KW-1185">Reference proteome</keyword>
<accession>A0A498H2K7</accession>
<organism evidence="1 2">
    <name type="scientific">Methanoculleus taiwanensis</name>
    <dbReference type="NCBI Taxonomy" id="1550565"/>
    <lineage>
        <taxon>Archaea</taxon>
        <taxon>Methanobacteriati</taxon>
        <taxon>Methanobacteriota</taxon>
        <taxon>Stenosarchaea group</taxon>
        <taxon>Methanomicrobia</taxon>
        <taxon>Methanomicrobiales</taxon>
        <taxon>Methanomicrobiaceae</taxon>
        <taxon>Methanoculleus</taxon>
    </lineage>
</organism>
<dbReference type="EMBL" id="LHQS01000001">
    <property type="protein sequence ID" value="RXE57023.1"/>
    <property type="molecule type" value="Genomic_DNA"/>
</dbReference>
<dbReference type="Proteomes" id="UP000290932">
    <property type="component" value="Unassembled WGS sequence"/>
</dbReference>
<dbReference type="AlphaFoldDB" id="A0A498H2K7"/>
<sequence>MISGDTAYLDLEFGYVYGTARAVIMPIEIGVVVHRREDDSVRYAGDVFRYGIDVEIWKKVADDCGRTVGVSTSVANTGEGVYGKPYDHYFRLSPERTVSAQTISRAAFDDLRAFMVGLLDSGQVSRLVVFAADMEKMAFREAGIPVESYTLVDLQREIKRQMSLRDVFSLDRVSRLVDFRTGDGVIASAHFEYPIPAAFQGCLAPHRGMGDAARIFLLSREFFDRREAFTKRIDALTRVCEASREPESGR</sequence>
<proteinExistence type="predicted"/>